<reference evidence="2 3" key="1">
    <citation type="submission" date="2014-02" db="EMBL/GenBank/DDBJ databases">
        <title>Single nucleus genome sequencing reveals high similarity among nuclei of an endomycorrhizal fungus.</title>
        <authorList>
            <person name="Lin K."/>
            <person name="Geurts R."/>
            <person name="Zhang Z."/>
            <person name="Limpens E."/>
            <person name="Saunders D.G."/>
            <person name="Mu D."/>
            <person name="Pang E."/>
            <person name="Cao H."/>
            <person name="Cha H."/>
            <person name="Lin T."/>
            <person name="Zhou Q."/>
            <person name="Shang Y."/>
            <person name="Li Y."/>
            <person name="Ivanov S."/>
            <person name="Sharma T."/>
            <person name="Velzen R.V."/>
            <person name="Ruijter N.D."/>
            <person name="Aanen D.K."/>
            <person name="Win J."/>
            <person name="Kamoun S."/>
            <person name="Bisseling T."/>
            <person name="Huang S."/>
        </authorList>
    </citation>
    <scope>NUCLEOTIDE SEQUENCE [LARGE SCALE GENOMIC DNA]</scope>
    <source>
        <strain evidence="3">DAOM197198w</strain>
    </source>
</reference>
<evidence type="ECO:0000256" key="1">
    <source>
        <dbReference type="SAM" id="MobiDB-lite"/>
    </source>
</evidence>
<dbReference type="OrthoDB" id="2489949at2759"/>
<feature type="region of interest" description="Disordered" evidence="1">
    <location>
        <begin position="1"/>
        <end position="46"/>
    </location>
</feature>
<proteinExistence type="predicted"/>
<dbReference type="EMBL" id="JEMT01015491">
    <property type="protein sequence ID" value="EXX72370.1"/>
    <property type="molecule type" value="Genomic_DNA"/>
</dbReference>
<dbReference type="HOGENOM" id="CLU_024341_1_0_1"/>
<sequence>MSTPSAPSVINPDIPSPLHPDTSAPTGDRPLSPTGTAGVPNKRSRIVSDDAMNVDITSPSVLAPNLISTVPSGLPVNRVPVITQPPPTNTSLESSIHVHLLPVSTNLPSNDKGKSVAFDIPTRQLSPDGDAAASNLLLPDFMLRLIFVTRLSHSKKNLLLTEPCVTKLTEPSPDIPLMAHFSNVSSITQFEDIWAIICLGNSLRVCLASYSKAQRDFRREHVAILAGILKNIKEADLLKIASQVNAKAVNIPFSYNSYKLKPYAYLNFSSFESLEVAKELTIAFRNKGLTWHSLNEARNLCHVCGRHGCSPSTCSLRPAQTTNDRLDKLYSQFNAGLKHGQPDSRRTQSPSNSCSWSRSNSRSHNRTVTDRSNNSNRSIFSPSPARPHVRAPRSDIANSQHNANANVQSGFISGFSSPPSSQPMSSLPPDVIEELKSQLKDIAQQLKDLDEKVNWMEYSITDHDYRIKELESMMNYDDPPDNTSSHAPNFYSNDASWDYQQDLNNNNNNNIISSPSPVHADSNFSIMDTSPNASFSTLNPNSILASRHAPLPNRVNLDSSSNDSARLRHEISSVSNIPNKVFPIN</sequence>
<feature type="compositionally biased region" description="Low complexity" evidence="1">
    <location>
        <begin position="349"/>
        <end position="362"/>
    </location>
</feature>
<dbReference type="Proteomes" id="UP000022910">
    <property type="component" value="Unassembled WGS sequence"/>
</dbReference>
<name>A0A015JYC7_RHIIW</name>
<accession>A0A015JYC7</accession>
<gene>
    <name evidence="2" type="ORF">RirG_069930</name>
</gene>
<dbReference type="AlphaFoldDB" id="A0A015JYC7"/>
<evidence type="ECO:0000313" key="3">
    <source>
        <dbReference type="Proteomes" id="UP000022910"/>
    </source>
</evidence>
<feature type="region of interest" description="Disordered" evidence="1">
    <location>
        <begin position="335"/>
        <end position="391"/>
    </location>
</feature>
<evidence type="ECO:0008006" key="4">
    <source>
        <dbReference type="Google" id="ProtNLM"/>
    </source>
</evidence>
<protein>
    <recommendedName>
        <fullName evidence="4">RRM domain-containing protein</fullName>
    </recommendedName>
</protein>
<keyword evidence="3" id="KW-1185">Reference proteome</keyword>
<comment type="caution">
    <text evidence="2">The sequence shown here is derived from an EMBL/GenBank/DDBJ whole genome shotgun (WGS) entry which is preliminary data.</text>
</comment>
<organism evidence="2 3">
    <name type="scientific">Rhizophagus irregularis (strain DAOM 197198w)</name>
    <name type="common">Glomus intraradices</name>
    <dbReference type="NCBI Taxonomy" id="1432141"/>
    <lineage>
        <taxon>Eukaryota</taxon>
        <taxon>Fungi</taxon>
        <taxon>Fungi incertae sedis</taxon>
        <taxon>Mucoromycota</taxon>
        <taxon>Glomeromycotina</taxon>
        <taxon>Glomeromycetes</taxon>
        <taxon>Glomerales</taxon>
        <taxon>Glomeraceae</taxon>
        <taxon>Rhizophagus</taxon>
    </lineage>
</organism>
<feature type="compositionally biased region" description="Polar residues" evidence="1">
    <location>
        <begin position="370"/>
        <end position="381"/>
    </location>
</feature>
<evidence type="ECO:0000313" key="2">
    <source>
        <dbReference type="EMBL" id="EXX72370.1"/>
    </source>
</evidence>